<keyword evidence="3" id="KW-1185">Reference proteome</keyword>
<accession>A0ABR2S341</accession>
<evidence type="ECO:0000256" key="1">
    <source>
        <dbReference type="SAM" id="MobiDB-lite"/>
    </source>
</evidence>
<evidence type="ECO:0000313" key="2">
    <source>
        <dbReference type="EMBL" id="KAK9019359.1"/>
    </source>
</evidence>
<name>A0ABR2S341_9ROSI</name>
<sequence>MEENNCEEEVKKEHKLTENENLPVKTLAASLVCPRCLLEPESAIHAGPRLLHSGTNPTKSHGHQHMTASVSENGASAGICC</sequence>
<dbReference type="Proteomes" id="UP001396334">
    <property type="component" value="Unassembled WGS sequence"/>
</dbReference>
<reference evidence="2 3" key="1">
    <citation type="journal article" date="2024" name="G3 (Bethesda)">
        <title>Genome assembly of Hibiscus sabdariffa L. provides insights into metabolisms of medicinal natural products.</title>
        <authorList>
            <person name="Kim T."/>
        </authorList>
    </citation>
    <scope>NUCLEOTIDE SEQUENCE [LARGE SCALE GENOMIC DNA]</scope>
    <source>
        <strain evidence="2">TK-2024</strain>
        <tissue evidence="2">Old leaves</tissue>
    </source>
</reference>
<evidence type="ECO:0000313" key="3">
    <source>
        <dbReference type="Proteomes" id="UP001396334"/>
    </source>
</evidence>
<protein>
    <submittedName>
        <fullName evidence="2">Uncharacterized protein</fullName>
    </submittedName>
</protein>
<proteinExistence type="predicted"/>
<organism evidence="2 3">
    <name type="scientific">Hibiscus sabdariffa</name>
    <name type="common">roselle</name>
    <dbReference type="NCBI Taxonomy" id="183260"/>
    <lineage>
        <taxon>Eukaryota</taxon>
        <taxon>Viridiplantae</taxon>
        <taxon>Streptophyta</taxon>
        <taxon>Embryophyta</taxon>
        <taxon>Tracheophyta</taxon>
        <taxon>Spermatophyta</taxon>
        <taxon>Magnoliopsida</taxon>
        <taxon>eudicotyledons</taxon>
        <taxon>Gunneridae</taxon>
        <taxon>Pentapetalae</taxon>
        <taxon>rosids</taxon>
        <taxon>malvids</taxon>
        <taxon>Malvales</taxon>
        <taxon>Malvaceae</taxon>
        <taxon>Malvoideae</taxon>
        <taxon>Hibiscus</taxon>
    </lineage>
</organism>
<feature type="region of interest" description="Disordered" evidence="1">
    <location>
        <begin position="47"/>
        <end position="81"/>
    </location>
</feature>
<gene>
    <name evidence="2" type="ORF">V6N11_053883</name>
</gene>
<comment type="caution">
    <text evidence="2">The sequence shown here is derived from an EMBL/GenBank/DDBJ whole genome shotgun (WGS) entry which is preliminary data.</text>
</comment>
<dbReference type="EMBL" id="JBBPBN010000017">
    <property type="protein sequence ID" value="KAK9019359.1"/>
    <property type="molecule type" value="Genomic_DNA"/>
</dbReference>